<dbReference type="RefSeq" id="WP_133202541.1">
    <property type="nucleotide sequence ID" value="NZ_SMRU01000002.1"/>
</dbReference>
<evidence type="ECO:0000256" key="1">
    <source>
        <dbReference type="SAM" id="MobiDB-lite"/>
    </source>
</evidence>
<name>A0A4R5L1L7_9MICC</name>
<protein>
    <submittedName>
        <fullName evidence="2">DUF4194 domain-containing protein</fullName>
    </submittedName>
</protein>
<feature type="compositionally biased region" description="Acidic residues" evidence="1">
    <location>
        <begin position="238"/>
        <end position="250"/>
    </location>
</feature>
<keyword evidence="3" id="KW-1185">Reference proteome</keyword>
<comment type="caution">
    <text evidence="2">The sequence shown here is derived from an EMBL/GenBank/DDBJ whole genome shotgun (WGS) entry which is preliminary data.</text>
</comment>
<dbReference type="Proteomes" id="UP000295511">
    <property type="component" value="Unassembled WGS sequence"/>
</dbReference>
<proteinExistence type="predicted"/>
<dbReference type="OrthoDB" id="3725402at2"/>
<dbReference type="EMBL" id="SMRU01000002">
    <property type="protein sequence ID" value="TDG01281.1"/>
    <property type="molecule type" value="Genomic_DNA"/>
</dbReference>
<feature type="region of interest" description="Disordered" evidence="1">
    <location>
        <begin position="226"/>
        <end position="259"/>
    </location>
</feature>
<feature type="region of interest" description="Disordered" evidence="1">
    <location>
        <begin position="1"/>
        <end position="33"/>
    </location>
</feature>
<evidence type="ECO:0000313" key="3">
    <source>
        <dbReference type="Proteomes" id="UP000295511"/>
    </source>
</evidence>
<reference evidence="2 3" key="1">
    <citation type="submission" date="2019-03" db="EMBL/GenBank/DDBJ databases">
        <title>Whole genome sequence of Arthrobacter sp JH1-1.</title>
        <authorList>
            <person name="Trinh H.N."/>
        </authorList>
    </citation>
    <scope>NUCLEOTIDE SEQUENCE [LARGE SCALE GENOMIC DNA]</scope>
    <source>
        <strain evidence="2 3">JH1-1</strain>
    </source>
</reference>
<feature type="compositionally biased region" description="Acidic residues" evidence="1">
    <location>
        <begin position="1"/>
        <end position="13"/>
    </location>
</feature>
<dbReference type="AlphaFoldDB" id="A0A4R5L1L7"/>
<organism evidence="2 3">
    <name type="scientific">Arthrobacter terricola</name>
    <dbReference type="NCBI Taxonomy" id="2547396"/>
    <lineage>
        <taxon>Bacteria</taxon>
        <taxon>Bacillati</taxon>
        <taxon>Actinomycetota</taxon>
        <taxon>Actinomycetes</taxon>
        <taxon>Micrococcales</taxon>
        <taxon>Micrococcaceae</taxon>
        <taxon>Arthrobacter</taxon>
    </lineage>
</organism>
<evidence type="ECO:0000313" key="2">
    <source>
        <dbReference type="EMBL" id="TDG01281.1"/>
    </source>
</evidence>
<gene>
    <name evidence="2" type="ORF">E1809_01805</name>
</gene>
<dbReference type="InterPro" id="IPR025449">
    <property type="entry name" value="JetB"/>
</dbReference>
<sequence>MTDVAAIDEDSVDPLDFLSDEPPAGDEDGTESSLSMFESDASILFPDQRRCLHALLKHRYLSAERHPDHWQVLLANDDVIRGRLNELFFELFIDRDHQIAFKRQAVSETGDPLPSLLRDVSHTKEETIMMVYLRQRLFSQRQEGEDVVFVDRQTLLDEVADQRPEHTTHRAMDQKRALKAVDGLATAGLLLKTADPDRFRISPIIEILMPVEKLRTLWTWLMEQNGTAQDGDGAGDGSDTDDEEDDEPDLLTELGKDSA</sequence>
<dbReference type="Pfam" id="PF13835">
    <property type="entry name" value="DUF4194"/>
    <property type="match status" value="1"/>
</dbReference>
<accession>A0A4R5L1L7</accession>